<dbReference type="EMBL" id="KZ679010">
    <property type="protein sequence ID" value="PSS20382.1"/>
    <property type="molecule type" value="Genomic_DNA"/>
</dbReference>
<keyword evidence="3" id="KW-1185">Reference proteome</keyword>
<keyword evidence="1" id="KW-0812">Transmembrane</keyword>
<dbReference type="GeneID" id="36572960"/>
<evidence type="ECO:0000313" key="3">
    <source>
        <dbReference type="Proteomes" id="UP000241818"/>
    </source>
</evidence>
<protein>
    <submittedName>
        <fullName evidence="2">Uncharacterized protein</fullName>
    </submittedName>
</protein>
<proteinExistence type="predicted"/>
<dbReference type="AlphaFoldDB" id="A0A2T3B411"/>
<feature type="transmembrane region" description="Helical" evidence="1">
    <location>
        <begin position="84"/>
        <end position="100"/>
    </location>
</feature>
<dbReference type="InParanoid" id="A0A2T3B411"/>
<dbReference type="RefSeq" id="XP_024721652.1">
    <property type="nucleotide sequence ID" value="XM_024864879.1"/>
</dbReference>
<name>A0A2T3B411_AMORE</name>
<sequence length="116" mass="13197">MWQCSFCPRMTRQTSKRPGSRMQPSACVVQRPPTCMCCTGPSYNAAFNWAVDLVHCELSDPLAVDVVLIAVVVDAVDECYGGCYGWMLWMLNAILLLYYIRQSWRRFLPLTPKLLA</sequence>
<dbReference type="Proteomes" id="UP000241818">
    <property type="component" value="Unassembled WGS sequence"/>
</dbReference>
<accession>A0A2T3B411</accession>
<keyword evidence="1" id="KW-1133">Transmembrane helix</keyword>
<keyword evidence="1" id="KW-0472">Membrane</keyword>
<gene>
    <name evidence="2" type="ORF">M430DRAFT_233150</name>
</gene>
<evidence type="ECO:0000313" key="2">
    <source>
        <dbReference type="EMBL" id="PSS20382.1"/>
    </source>
</evidence>
<organism evidence="2 3">
    <name type="scientific">Amorphotheca resinae ATCC 22711</name>
    <dbReference type="NCBI Taxonomy" id="857342"/>
    <lineage>
        <taxon>Eukaryota</taxon>
        <taxon>Fungi</taxon>
        <taxon>Dikarya</taxon>
        <taxon>Ascomycota</taxon>
        <taxon>Pezizomycotina</taxon>
        <taxon>Leotiomycetes</taxon>
        <taxon>Helotiales</taxon>
        <taxon>Amorphothecaceae</taxon>
        <taxon>Amorphotheca</taxon>
    </lineage>
</organism>
<reference evidence="2 3" key="1">
    <citation type="journal article" date="2018" name="New Phytol.">
        <title>Comparative genomics and transcriptomics depict ericoid mycorrhizal fungi as versatile saprotrophs and plant mutualists.</title>
        <authorList>
            <person name="Martino E."/>
            <person name="Morin E."/>
            <person name="Grelet G.A."/>
            <person name="Kuo A."/>
            <person name="Kohler A."/>
            <person name="Daghino S."/>
            <person name="Barry K.W."/>
            <person name="Cichocki N."/>
            <person name="Clum A."/>
            <person name="Dockter R.B."/>
            <person name="Hainaut M."/>
            <person name="Kuo R.C."/>
            <person name="LaButti K."/>
            <person name="Lindahl B.D."/>
            <person name="Lindquist E.A."/>
            <person name="Lipzen A."/>
            <person name="Khouja H.R."/>
            <person name="Magnuson J."/>
            <person name="Murat C."/>
            <person name="Ohm R.A."/>
            <person name="Singer S.W."/>
            <person name="Spatafora J.W."/>
            <person name="Wang M."/>
            <person name="Veneault-Fourrey C."/>
            <person name="Henrissat B."/>
            <person name="Grigoriev I.V."/>
            <person name="Martin F.M."/>
            <person name="Perotto S."/>
        </authorList>
    </citation>
    <scope>NUCLEOTIDE SEQUENCE [LARGE SCALE GENOMIC DNA]</scope>
    <source>
        <strain evidence="2 3">ATCC 22711</strain>
    </source>
</reference>
<evidence type="ECO:0000256" key="1">
    <source>
        <dbReference type="SAM" id="Phobius"/>
    </source>
</evidence>